<proteinExistence type="predicted"/>
<dbReference type="EMBL" id="PVNK01000198">
    <property type="protein sequence ID" value="PRP93073.1"/>
    <property type="molecule type" value="Genomic_DNA"/>
</dbReference>
<dbReference type="Proteomes" id="UP000237968">
    <property type="component" value="Unassembled WGS sequence"/>
</dbReference>
<evidence type="ECO:0000256" key="1">
    <source>
        <dbReference type="SAM" id="SignalP"/>
    </source>
</evidence>
<feature type="signal peptide" evidence="1">
    <location>
        <begin position="1"/>
        <end position="23"/>
    </location>
</feature>
<reference evidence="2 3" key="1">
    <citation type="submission" date="2018-03" db="EMBL/GenBank/DDBJ databases">
        <title>Draft Genome Sequences of the Obligatory Marine Myxobacteria Enhygromyxa salina SWB005.</title>
        <authorList>
            <person name="Poehlein A."/>
            <person name="Moghaddam J.A."/>
            <person name="Harms H."/>
            <person name="Alanjari M."/>
            <person name="Koenig G.M."/>
            <person name="Daniel R."/>
            <person name="Schaeberle T.F."/>
        </authorList>
    </citation>
    <scope>NUCLEOTIDE SEQUENCE [LARGE SCALE GENOMIC DNA]</scope>
    <source>
        <strain evidence="2 3">SWB005</strain>
    </source>
</reference>
<keyword evidence="3" id="KW-1185">Reference proteome</keyword>
<dbReference type="AlphaFoldDB" id="A0A2S9XJP2"/>
<evidence type="ECO:0000313" key="3">
    <source>
        <dbReference type="Proteomes" id="UP000237968"/>
    </source>
</evidence>
<evidence type="ECO:0000313" key="2">
    <source>
        <dbReference type="EMBL" id="PRP93073.1"/>
    </source>
</evidence>
<dbReference type="OrthoDB" id="5496439at2"/>
<sequence>MARIKRQNHGHLGLLAVSLVVFAGCQPDAPNWRDEYTYVWEGEHVSVYGYERGEEDACGGSLEAVDRHSASLVEFFGFDESLHYDYRWMSQQIWEGKCPPEFGACTAAGVPHTRTVPDMHETSHAVSYTGRGRFCPSVIEEGLAEYFAEPRFRDDWRWWTDPELPGEIGELLTAAPVPFGRYRRAGHFASFLVESYGSEAVAALCEAIPFDNAIEDWKDATRAVLGVELQDLLDDYGSYPLCHNQQYRARLGECGGEPDATADPDEEVVFEVSMDCGDPGTIGPLRSHTVATRRIWFPEEMRTGVFIVGEDGEAATLDFNIQQCAPCSAEPDFYTSTDLTTVFNFRAGMYELILFAEPEQSQTLTIRLAPFP</sequence>
<keyword evidence="1" id="KW-0732">Signal</keyword>
<protein>
    <recommendedName>
        <fullName evidence="4">Lipoprotein</fullName>
    </recommendedName>
</protein>
<organism evidence="2 3">
    <name type="scientific">Enhygromyxa salina</name>
    <dbReference type="NCBI Taxonomy" id="215803"/>
    <lineage>
        <taxon>Bacteria</taxon>
        <taxon>Pseudomonadati</taxon>
        <taxon>Myxococcota</taxon>
        <taxon>Polyangia</taxon>
        <taxon>Nannocystales</taxon>
        <taxon>Nannocystaceae</taxon>
        <taxon>Enhygromyxa</taxon>
    </lineage>
</organism>
<name>A0A2S9XJP2_9BACT</name>
<dbReference type="RefSeq" id="WP_106393827.1">
    <property type="nucleotide sequence ID" value="NZ_PVNK01000198.1"/>
</dbReference>
<evidence type="ECO:0008006" key="4">
    <source>
        <dbReference type="Google" id="ProtNLM"/>
    </source>
</evidence>
<comment type="caution">
    <text evidence="2">The sequence shown here is derived from an EMBL/GenBank/DDBJ whole genome shotgun (WGS) entry which is preliminary data.</text>
</comment>
<dbReference type="PROSITE" id="PS51257">
    <property type="entry name" value="PROKAR_LIPOPROTEIN"/>
    <property type="match status" value="1"/>
</dbReference>
<gene>
    <name evidence="2" type="ORF">ENSA5_45650</name>
</gene>
<accession>A0A2S9XJP2</accession>
<feature type="chain" id="PRO_5015411358" description="Lipoprotein" evidence="1">
    <location>
        <begin position="24"/>
        <end position="372"/>
    </location>
</feature>